<gene>
    <name evidence="7" type="ORF">EDC64_112111</name>
</gene>
<dbReference type="RefSeq" id="WP_132033799.1">
    <property type="nucleotide sequence ID" value="NZ_SMAI01000012.1"/>
</dbReference>
<dbReference type="OrthoDB" id="9799572at2"/>
<keyword evidence="2" id="KW-0813">Transport</keyword>
<keyword evidence="3" id="KW-0679">Respiratory chain</keyword>
<name>A0A4R3LVG9_9HYPH</name>
<keyword evidence="6" id="KW-0472">Membrane</keyword>
<accession>A0A4R3LVG9</accession>
<evidence type="ECO:0000256" key="2">
    <source>
        <dbReference type="ARBA" id="ARBA00022448"/>
    </source>
</evidence>
<dbReference type="Proteomes" id="UP000294664">
    <property type="component" value="Unassembled WGS sequence"/>
</dbReference>
<reference evidence="7 8" key="1">
    <citation type="submission" date="2019-03" db="EMBL/GenBank/DDBJ databases">
        <title>Genomic Encyclopedia of Type Strains, Phase IV (KMG-IV): sequencing the most valuable type-strain genomes for metagenomic binning, comparative biology and taxonomic classification.</title>
        <authorList>
            <person name="Goeker M."/>
        </authorList>
    </citation>
    <scope>NUCLEOTIDE SEQUENCE [LARGE SCALE GENOMIC DNA]</scope>
    <source>
        <strain evidence="7 8">DSM 9035</strain>
    </source>
</reference>
<evidence type="ECO:0000256" key="3">
    <source>
        <dbReference type="ARBA" id="ARBA00022660"/>
    </source>
</evidence>
<evidence type="ECO:0000256" key="4">
    <source>
        <dbReference type="ARBA" id="ARBA00022946"/>
    </source>
</evidence>
<evidence type="ECO:0000256" key="1">
    <source>
        <dbReference type="ARBA" id="ARBA00004370"/>
    </source>
</evidence>
<evidence type="ECO:0000256" key="6">
    <source>
        <dbReference type="ARBA" id="ARBA00023136"/>
    </source>
</evidence>
<dbReference type="GO" id="GO:0022900">
    <property type="term" value="P:electron transport chain"/>
    <property type="evidence" value="ECO:0007669"/>
    <property type="project" value="InterPro"/>
</dbReference>
<evidence type="ECO:0000313" key="7">
    <source>
        <dbReference type="EMBL" id="TCT02675.1"/>
    </source>
</evidence>
<keyword evidence="5" id="KW-0249">Electron transport</keyword>
<dbReference type="PANTHER" id="PTHR12219:SF8">
    <property type="entry name" value="NADH DEHYDROGENASE [UBIQUINONE] IRON-SULFUR PROTEIN 4, MITOCHONDRIAL"/>
    <property type="match status" value="1"/>
</dbReference>
<dbReference type="InterPro" id="IPR006885">
    <property type="entry name" value="NADH_UbQ_FeS_4_mit-like"/>
</dbReference>
<comment type="subcellular location">
    <subcellularLocation>
        <location evidence="1">Membrane</location>
    </subcellularLocation>
</comment>
<dbReference type="GO" id="GO:0016020">
    <property type="term" value="C:membrane"/>
    <property type="evidence" value="ECO:0007669"/>
    <property type="project" value="UniProtKB-SubCell"/>
</dbReference>
<dbReference type="InterPro" id="IPR038532">
    <property type="entry name" value="NDUFS4-like_sf"/>
</dbReference>
<evidence type="ECO:0000313" key="8">
    <source>
        <dbReference type="Proteomes" id="UP000294664"/>
    </source>
</evidence>
<protein>
    <submittedName>
        <fullName evidence="7">ETC complex I subunit-like protein</fullName>
    </submittedName>
</protein>
<sequence>MVARIYRPARNAMQSGVGKTKHWVLEYEPERPRSIEPLMGYTSSSDMRSQVHLRFETKDEAIAYAERQGIPYQVFEPHDPARRKIAYSDNFTFRRTGQWTH</sequence>
<proteinExistence type="predicted"/>
<dbReference type="EMBL" id="SMAI01000012">
    <property type="protein sequence ID" value="TCT02675.1"/>
    <property type="molecule type" value="Genomic_DNA"/>
</dbReference>
<keyword evidence="8" id="KW-1185">Reference proteome</keyword>
<dbReference type="Pfam" id="PF04800">
    <property type="entry name" value="NDUS4"/>
    <property type="match status" value="1"/>
</dbReference>
<evidence type="ECO:0000256" key="5">
    <source>
        <dbReference type="ARBA" id="ARBA00022982"/>
    </source>
</evidence>
<dbReference type="PANTHER" id="PTHR12219">
    <property type="entry name" value="NADH-UBIQUINONE OXIDOREDUCTASE"/>
    <property type="match status" value="1"/>
</dbReference>
<dbReference type="Gene3D" id="3.30.160.190">
    <property type="entry name" value="atu1810 like domain"/>
    <property type="match status" value="1"/>
</dbReference>
<dbReference type="AlphaFoldDB" id="A0A4R3LVG9"/>
<organism evidence="7 8">
    <name type="scientific">Aquabacter spiritensis</name>
    <dbReference type="NCBI Taxonomy" id="933073"/>
    <lineage>
        <taxon>Bacteria</taxon>
        <taxon>Pseudomonadati</taxon>
        <taxon>Pseudomonadota</taxon>
        <taxon>Alphaproteobacteria</taxon>
        <taxon>Hyphomicrobiales</taxon>
        <taxon>Xanthobacteraceae</taxon>
        <taxon>Aquabacter</taxon>
    </lineage>
</organism>
<keyword evidence="4" id="KW-0809">Transit peptide</keyword>
<comment type="caution">
    <text evidence="7">The sequence shown here is derived from an EMBL/GenBank/DDBJ whole genome shotgun (WGS) entry which is preliminary data.</text>
</comment>